<keyword evidence="9" id="KW-0851">Voltage-gated channel</keyword>
<keyword evidence="8" id="KW-0106">Calcium</keyword>
<feature type="chain" id="PRO_5035809493" description="VWFA domain-containing protein" evidence="17">
    <location>
        <begin position="19"/>
        <end position="1055"/>
    </location>
</feature>
<dbReference type="PANTHER" id="PTHR10166:SF37">
    <property type="entry name" value="STOLID, ISOFORM H"/>
    <property type="match status" value="1"/>
</dbReference>
<keyword evidence="5" id="KW-0812">Transmembrane</keyword>
<dbReference type="GO" id="GO:0046872">
    <property type="term" value="F:metal ion binding"/>
    <property type="evidence" value="ECO:0007669"/>
    <property type="project" value="UniProtKB-KW"/>
</dbReference>
<dbReference type="SUPFAM" id="SSF53300">
    <property type="entry name" value="vWA-like"/>
    <property type="match status" value="1"/>
</dbReference>
<keyword evidence="13" id="KW-1015">Disulfide bond</keyword>
<gene>
    <name evidence="19" type="ORF">CLODIP_2_CD12303</name>
</gene>
<protein>
    <recommendedName>
        <fullName evidence="18">VWFA domain-containing protein</fullName>
    </recommendedName>
</protein>
<evidence type="ECO:0000256" key="5">
    <source>
        <dbReference type="ARBA" id="ARBA00022692"/>
    </source>
</evidence>
<keyword evidence="15" id="KW-0407">Ion channel</keyword>
<sequence>MLPALLLWAAVLAAPATTTTPENHNVKLNPSQQTLSQWNFMLENKLTQLAEQVTHFSYAQKVYESDTKNVRLRQLNGEGMLKQTLGKMKDLIEKKEAALQRLVRAAEEAVSKHKYSSSLSILDVPYLNMKDLRKGDDRLHFNPSFQQYVTLNESGVHIPLEIYEGWMGHRYKVLWWHDPQILNGLKWSSSLDAVFRENARLDPNLRWQYFGSQRGLMRVYPAFRWPDVPDVPDFFDVRRRSWYIQGSVSPKDMIIMIDTSGSVHGQTFDIMKIAVKAMLHTLGENDYVNVAWFNNEVDWVAPCLPTLVPATSHNKRLMFDAVDQLQEGNYTSYSSALEFAYEAFRMFEEYKQPWEGSNCHKVIMFFTDGGTEWPEEVIKKYQNDTVTRNVRIFTYASGPHPIPTVILKSIACTTNGYYNTLTALAAIGPRVQDYVKILGRPLIQSGEDTLYQWTNFYRDIGGLGMMATVTLPVANLTEKNDQSLVGVMGIDMALSELEAQYSKQIIGPLGYGFAINQNGFVVFHPRLKDQQAYMEESPDLDILELEGRRLDSNRVREAMVLGEFGSFLNVSHVQILDSKHALPIRMNFHFGQIGNSTFRFCLALPVGHVALEVSSQSHEAGLRLDNNKGVLLAPWAYCDGLEEDPSVMLLSEAIANNTNNCSLKGQAQHLLWDAAKIGLIWKEWEGTPEARAKSRFIFTDSGITAVYPETEKIHYMNQRDPSRNGFFKRAARAKAFVFDVKHKKQGKGVRVESVLVGRKIAVKKQNQNYIAAVVGSEVAASVIGKAFLDITSTGFDKKDDVLCNKPDELACYLIDQGSIVIASNQQNTKVGSRLSESDAQVMSKLLLEGVFEREHSFSHEKWCPRRKTRKQMLAELAAAGAGRHSPLLSWASNVLALVDTLKMALSTILWWGLPTLSETIAAVGWEPSVERNFSCVQRATWLFHSGLLYSGDYECDGCVRPIRVSFLPDLALMLVVADAPCQCRNNAYVNIDDSEMDACKLKSKIRLRPATCYDRDTSADCGVSSTSSSSTTPLTPVLAVVAVLPLLFCNSRGPG</sequence>
<evidence type="ECO:0000256" key="4">
    <source>
        <dbReference type="ARBA" id="ARBA00022673"/>
    </source>
</evidence>
<dbReference type="OrthoDB" id="8179127at2759"/>
<dbReference type="InterPro" id="IPR013680">
    <property type="entry name" value="VDCC_a2/dsu"/>
</dbReference>
<keyword evidence="16" id="KW-0175">Coiled coil</keyword>
<evidence type="ECO:0000256" key="12">
    <source>
        <dbReference type="ARBA" id="ARBA00023136"/>
    </source>
</evidence>
<dbReference type="Pfam" id="PF08399">
    <property type="entry name" value="VWA_N"/>
    <property type="match status" value="1"/>
</dbReference>
<keyword evidence="12" id="KW-0472">Membrane</keyword>
<evidence type="ECO:0000256" key="9">
    <source>
        <dbReference type="ARBA" id="ARBA00022882"/>
    </source>
</evidence>
<dbReference type="AlphaFoldDB" id="A0A8S1CNF7"/>
<keyword evidence="20" id="KW-1185">Reference proteome</keyword>
<evidence type="ECO:0000256" key="2">
    <source>
        <dbReference type="ARBA" id="ARBA00022448"/>
    </source>
</evidence>
<organism evidence="19 20">
    <name type="scientific">Cloeon dipterum</name>
    <dbReference type="NCBI Taxonomy" id="197152"/>
    <lineage>
        <taxon>Eukaryota</taxon>
        <taxon>Metazoa</taxon>
        <taxon>Ecdysozoa</taxon>
        <taxon>Arthropoda</taxon>
        <taxon>Hexapoda</taxon>
        <taxon>Insecta</taxon>
        <taxon>Pterygota</taxon>
        <taxon>Palaeoptera</taxon>
        <taxon>Ephemeroptera</taxon>
        <taxon>Pisciforma</taxon>
        <taxon>Baetidae</taxon>
        <taxon>Cloeon</taxon>
    </lineage>
</organism>
<dbReference type="GO" id="GO:0005891">
    <property type="term" value="C:voltage-gated calcium channel complex"/>
    <property type="evidence" value="ECO:0007669"/>
    <property type="project" value="TreeGrafter"/>
</dbReference>
<keyword evidence="6" id="KW-0479">Metal-binding</keyword>
<dbReference type="InterPro" id="IPR036465">
    <property type="entry name" value="vWFA_dom_sf"/>
</dbReference>
<dbReference type="EMBL" id="CADEPI010000045">
    <property type="protein sequence ID" value="CAB3369464.1"/>
    <property type="molecule type" value="Genomic_DNA"/>
</dbReference>
<dbReference type="Gene3D" id="3.40.50.410">
    <property type="entry name" value="von Willebrand factor, type A domain"/>
    <property type="match status" value="1"/>
</dbReference>
<reference evidence="19 20" key="1">
    <citation type="submission" date="2020-04" db="EMBL/GenBank/DDBJ databases">
        <authorList>
            <person name="Alioto T."/>
            <person name="Alioto T."/>
            <person name="Gomez Garrido J."/>
        </authorList>
    </citation>
    <scope>NUCLEOTIDE SEQUENCE [LARGE SCALE GENOMIC DNA]</scope>
</reference>
<evidence type="ECO:0000256" key="6">
    <source>
        <dbReference type="ARBA" id="ARBA00022723"/>
    </source>
</evidence>
<feature type="coiled-coil region" evidence="16">
    <location>
        <begin position="81"/>
        <end position="112"/>
    </location>
</feature>
<feature type="domain" description="VWFA" evidence="18">
    <location>
        <begin position="252"/>
        <end position="438"/>
    </location>
</feature>
<feature type="signal peptide" evidence="17">
    <location>
        <begin position="1"/>
        <end position="18"/>
    </location>
</feature>
<dbReference type="Pfam" id="PF00092">
    <property type="entry name" value="VWA"/>
    <property type="match status" value="1"/>
</dbReference>
<proteinExistence type="predicted"/>
<evidence type="ECO:0000256" key="11">
    <source>
        <dbReference type="ARBA" id="ARBA00023065"/>
    </source>
</evidence>
<dbReference type="PANTHER" id="PTHR10166">
    <property type="entry name" value="VOLTAGE-DEPENDENT CALCIUM CHANNEL SUBUNIT ALPHA-2/DELTA-RELATED"/>
    <property type="match status" value="1"/>
</dbReference>
<dbReference type="Pfam" id="PF08473">
    <property type="entry name" value="VGCC_alpha2"/>
    <property type="match status" value="1"/>
</dbReference>
<evidence type="ECO:0000256" key="10">
    <source>
        <dbReference type="ARBA" id="ARBA00022989"/>
    </source>
</evidence>
<evidence type="ECO:0000256" key="17">
    <source>
        <dbReference type="SAM" id="SignalP"/>
    </source>
</evidence>
<evidence type="ECO:0000256" key="3">
    <source>
        <dbReference type="ARBA" id="ARBA00022568"/>
    </source>
</evidence>
<evidence type="ECO:0000256" key="7">
    <source>
        <dbReference type="ARBA" id="ARBA00022729"/>
    </source>
</evidence>
<accession>A0A8S1CNF7</accession>
<keyword evidence="10" id="KW-1133">Transmembrane helix</keyword>
<name>A0A8S1CNF7_9INSE</name>
<keyword evidence="11" id="KW-0406">Ion transport</keyword>
<keyword evidence="14" id="KW-0325">Glycoprotein</keyword>
<keyword evidence="2" id="KW-0813">Transport</keyword>
<comment type="caution">
    <text evidence="19">The sequence shown here is derived from an EMBL/GenBank/DDBJ whole genome shotgun (WGS) entry which is preliminary data.</text>
</comment>
<dbReference type="InterPro" id="IPR013608">
    <property type="entry name" value="VWA_N"/>
</dbReference>
<evidence type="ECO:0000259" key="18">
    <source>
        <dbReference type="PROSITE" id="PS50234"/>
    </source>
</evidence>
<dbReference type="Gene3D" id="3.30.450.20">
    <property type="entry name" value="PAS domain"/>
    <property type="match status" value="1"/>
</dbReference>
<keyword evidence="4" id="KW-0107">Calcium channel</keyword>
<comment type="subcellular location">
    <subcellularLocation>
        <location evidence="1">Membrane</location>
        <topology evidence="1">Single-pass type I membrane protein</topology>
    </subcellularLocation>
</comment>
<dbReference type="InterPro" id="IPR051173">
    <property type="entry name" value="Ca_channel_alpha-2/delta"/>
</dbReference>
<evidence type="ECO:0000313" key="20">
    <source>
        <dbReference type="Proteomes" id="UP000494165"/>
    </source>
</evidence>
<dbReference type="SMART" id="SM00327">
    <property type="entry name" value="VWA"/>
    <property type="match status" value="1"/>
</dbReference>
<dbReference type="InterPro" id="IPR002035">
    <property type="entry name" value="VWF_A"/>
</dbReference>
<dbReference type="PROSITE" id="PS50234">
    <property type="entry name" value="VWFA"/>
    <property type="match status" value="1"/>
</dbReference>
<evidence type="ECO:0000256" key="1">
    <source>
        <dbReference type="ARBA" id="ARBA00004479"/>
    </source>
</evidence>
<evidence type="ECO:0000256" key="16">
    <source>
        <dbReference type="SAM" id="Coils"/>
    </source>
</evidence>
<evidence type="ECO:0000256" key="14">
    <source>
        <dbReference type="ARBA" id="ARBA00023180"/>
    </source>
</evidence>
<evidence type="ECO:0000256" key="15">
    <source>
        <dbReference type="ARBA" id="ARBA00023303"/>
    </source>
</evidence>
<evidence type="ECO:0000256" key="8">
    <source>
        <dbReference type="ARBA" id="ARBA00022837"/>
    </source>
</evidence>
<dbReference type="GO" id="GO:0005245">
    <property type="term" value="F:voltage-gated calcium channel activity"/>
    <property type="evidence" value="ECO:0007669"/>
    <property type="project" value="TreeGrafter"/>
</dbReference>
<evidence type="ECO:0000313" key="19">
    <source>
        <dbReference type="EMBL" id="CAB3369464.1"/>
    </source>
</evidence>
<keyword evidence="7 17" id="KW-0732">Signal</keyword>
<keyword evidence="3" id="KW-0109">Calcium transport</keyword>
<evidence type="ECO:0000256" key="13">
    <source>
        <dbReference type="ARBA" id="ARBA00023157"/>
    </source>
</evidence>
<dbReference type="Proteomes" id="UP000494165">
    <property type="component" value="Unassembled WGS sequence"/>
</dbReference>